<dbReference type="EMBL" id="EQ990540">
    <property type="protein sequence ID" value="EEF22786.1"/>
    <property type="molecule type" value="Genomic_DNA"/>
</dbReference>
<organism evidence="1 2">
    <name type="scientific">Ricinus communis</name>
    <name type="common">Castor bean</name>
    <dbReference type="NCBI Taxonomy" id="3988"/>
    <lineage>
        <taxon>Eukaryota</taxon>
        <taxon>Viridiplantae</taxon>
        <taxon>Streptophyta</taxon>
        <taxon>Embryophyta</taxon>
        <taxon>Tracheophyta</taxon>
        <taxon>Spermatophyta</taxon>
        <taxon>Magnoliopsida</taxon>
        <taxon>eudicotyledons</taxon>
        <taxon>Gunneridae</taxon>
        <taxon>Pentapetalae</taxon>
        <taxon>rosids</taxon>
        <taxon>fabids</taxon>
        <taxon>Malpighiales</taxon>
        <taxon>Euphorbiaceae</taxon>
        <taxon>Acalyphoideae</taxon>
        <taxon>Acalypheae</taxon>
        <taxon>Ricinus</taxon>
    </lineage>
</organism>
<evidence type="ECO:0000313" key="1">
    <source>
        <dbReference type="EMBL" id="EEF22786.1"/>
    </source>
</evidence>
<gene>
    <name evidence="1" type="ORF">RCOM_1932900</name>
</gene>
<accession>B9TMX9</accession>
<evidence type="ECO:0000313" key="2">
    <source>
        <dbReference type="Proteomes" id="UP000008311"/>
    </source>
</evidence>
<name>B9TMX9_RICCO</name>
<protein>
    <submittedName>
        <fullName evidence="1">Uncharacterized protein</fullName>
    </submittedName>
</protein>
<keyword evidence="2" id="KW-1185">Reference proteome</keyword>
<proteinExistence type="predicted"/>
<sequence>MLDIVDRRRHLALVIRRNAVRHFAGRQTVVGPDHADDGHLDIREDIGPHVYIDNRSDEQDQYCHHHEGVRPA</sequence>
<reference evidence="2" key="1">
    <citation type="journal article" date="2010" name="Nat. Biotechnol.">
        <title>Draft genome sequence of the oilseed species Ricinus communis.</title>
        <authorList>
            <person name="Chan A.P."/>
            <person name="Crabtree J."/>
            <person name="Zhao Q."/>
            <person name="Lorenzi H."/>
            <person name="Orvis J."/>
            <person name="Puiu D."/>
            <person name="Melake-Berhan A."/>
            <person name="Jones K.M."/>
            <person name="Redman J."/>
            <person name="Chen G."/>
            <person name="Cahoon E.B."/>
            <person name="Gedil M."/>
            <person name="Stanke M."/>
            <person name="Haas B.J."/>
            <person name="Wortman J.R."/>
            <person name="Fraser-Liggett C.M."/>
            <person name="Ravel J."/>
            <person name="Rabinowicz P.D."/>
        </authorList>
    </citation>
    <scope>NUCLEOTIDE SEQUENCE [LARGE SCALE GENOMIC DNA]</scope>
    <source>
        <strain evidence="2">cv. Hale</strain>
    </source>
</reference>
<dbReference type="AlphaFoldDB" id="B9TMX9"/>
<dbReference type="InParanoid" id="B9TMX9"/>
<dbReference type="Proteomes" id="UP000008311">
    <property type="component" value="Unassembled WGS sequence"/>
</dbReference>